<proteinExistence type="predicted"/>
<dbReference type="InterPro" id="IPR004843">
    <property type="entry name" value="Calcineurin-like_PHP"/>
</dbReference>
<dbReference type="GO" id="GO:0016787">
    <property type="term" value="F:hydrolase activity"/>
    <property type="evidence" value="ECO:0007669"/>
    <property type="project" value="InterPro"/>
</dbReference>
<evidence type="ECO:0000313" key="2">
    <source>
        <dbReference type="EMBL" id="CAB4121731.1"/>
    </source>
</evidence>
<evidence type="ECO:0000259" key="1">
    <source>
        <dbReference type="Pfam" id="PF00149"/>
    </source>
</evidence>
<dbReference type="GO" id="GO:0004519">
    <property type="term" value="F:endonuclease activity"/>
    <property type="evidence" value="ECO:0007669"/>
    <property type="project" value="UniProtKB-KW"/>
</dbReference>
<sequence length="343" mass="37557">MIYGLMADIHFHSWSAFSSTNENGINSRLQIQLDEVRRCAKEVRDAGGNKLVIAGDVFHVRGSLAPSVLNPVMDLFSELTDDGFEIEILAGNHDLEGKNADRVSSAITALERAGCKVINSPVSDGVMLSYIPWFNSVKELKEILTAASPVATGDLILHAPIDDVIYGLPSHGLTADFLSKLGYNRVFSGHYHNHKDFGNAVYSIGALTHQTWSDVGAKAGFLIVHEDKVVWRKSHAPAFVDIHGDTPEEDVPLMVDGNYIRIKTTENKAAKLQELRKWLIDDCGAVGVIIQSVRESKEARTTSVKSGLTLEASVKSFIDTGEFENKEALALNCAKLLEEVIEL</sequence>
<keyword evidence="4" id="KW-0540">Nuclease</keyword>
<name>A0A6J7WNB0_9CAUD</name>
<protein>
    <submittedName>
        <fullName evidence="4">Endonuclease subunit</fullName>
    </submittedName>
</protein>
<dbReference type="EMBL" id="LR796152">
    <property type="protein sequence ID" value="CAB4121731.1"/>
    <property type="molecule type" value="Genomic_DNA"/>
</dbReference>
<feature type="domain" description="Calcineurin-like phosphoesterase" evidence="1">
    <location>
        <begin position="5"/>
        <end position="193"/>
    </location>
</feature>
<dbReference type="EMBL" id="LR796176">
    <property type="protein sequence ID" value="CAB4123909.1"/>
    <property type="molecule type" value="Genomic_DNA"/>
</dbReference>
<evidence type="ECO:0000313" key="4">
    <source>
        <dbReference type="EMBL" id="CAB5219396.1"/>
    </source>
</evidence>
<reference evidence="4" key="1">
    <citation type="submission" date="2020-05" db="EMBL/GenBank/DDBJ databases">
        <authorList>
            <person name="Chiriac C."/>
            <person name="Salcher M."/>
            <person name="Ghai R."/>
            <person name="Kavagutti S V."/>
        </authorList>
    </citation>
    <scope>NUCLEOTIDE SEQUENCE</scope>
</reference>
<organism evidence="4">
    <name type="scientific">uncultured Caudovirales phage</name>
    <dbReference type="NCBI Taxonomy" id="2100421"/>
    <lineage>
        <taxon>Viruses</taxon>
        <taxon>Duplodnaviria</taxon>
        <taxon>Heunggongvirae</taxon>
        <taxon>Uroviricota</taxon>
        <taxon>Caudoviricetes</taxon>
        <taxon>Peduoviridae</taxon>
        <taxon>Maltschvirus</taxon>
        <taxon>Maltschvirus maltsch</taxon>
    </lineage>
</organism>
<dbReference type="InterPro" id="IPR029052">
    <property type="entry name" value="Metallo-depent_PP-like"/>
</dbReference>
<dbReference type="Gene3D" id="3.60.21.10">
    <property type="match status" value="1"/>
</dbReference>
<gene>
    <name evidence="4" type="ORF">UFOVP220_76</name>
    <name evidence="2" type="ORF">UFOVP26_12</name>
    <name evidence="3" type="ORF">UFOVP44_85</name>
</gene>
<dbReference type="InterPro" id="IPR050535">
    <property type="entry name" value="DNA_Repair-Maintenance_Comp"/>
</dbReference>
<dbReference type="PANTHER" id="PTHR30337:SF0">
    <property type="entry name" value="NUCLEASE SBCCD SUBUNIT D"/>
    <property type="match status" value="1"/>
</dbReference>
<dbReference type="PANTHER" id="PTHR30337">
    <property type="entry name" value="COMPONENT OF ATP-DEPENDENT DSDNA EXONUCLEASE"/>
    <property type="match status" value="1"/>
</dbReference>
<evidence type="ECO:0000313" key="3">
    <source>
        <dbReference type="EMBL" id="CAB4123909.1"/>
    </source>
</evidence>
<keyword evidence="4" id="KW-0255">Endonuclease</keyword>
<dbReference type="SUPFAM" id="SSF56300">
    <property type="entry name" value="Metallo-dependent phosphatases"/>
    <property type="match status" value="1"/>
</dbReference>
<keyword evidence="4" id="KW-0378">Hydrolase</keyword>
<accession>A0A6J7WNB0</accession>
<dbReference type="EMBL" id="LR798268">
    <property type="protein sequence ID" value="CAB5219396.1"/>
    <property type="molecule type" value="Genomic_DNA"/>
</dbReference>
<dbReference type="Pfam" id="PF00149">
    <property type="entry name" value="Metallophos"/>
    <property type="match status" value="1"/>
</dbReference>